<evidence type="ECO:0000256" key="6">
    <source>
        <dbReference type="ARBA" id="ARBA00022989"/>
    </source>
</evidence>
<keyword evidence="7" id="KW-0560">Oxidoreductase</keyword>
<name>A0A6N2LD64_SALVM</name>
<dbReference type="GO" id="GO:0016020">
    <property type="term" value="C:membrane"/>
    <property type="evidence" value="ECO:0007669"/>
    <property type="project" value="UniProtKB-SubCell"/>
</dbReference>
<dbReference type="InterPro" id="IPR036396">
    <property type="entry name" value="Cyt_P450_sf"/>
</dbReference>
<dbReference type="SUPFAM" id="SSF48264">
    <property type="entry name" value="Cytochrome P450"/>
    <property type="match status" value="1"/>
</dbReference>
<protein>
    <submittedName>
        <fullName evidence="11">Uncharacterized protein</fullName>
    </submittedName>
</protein>
<dbReference type="AlphaFoldDB" id="A0A6N2LD64"/>
<evidence type="ECO:0000256" key="4">
    <source>
        <dbReference type="ARBA" id="ARBA00022692"/>
    </source>
</evidence>
<keyword evidence="8" id="KW-0408">Iron</keyword>
<gene>
    <name evidence="11" type="ORF">SVIM_LOCUS203127</name>
</gene>
<evidence type="ECO:0000256" key="3">
    <source>
        <dbReference type="ARBA" id="ARBA00022617"/>
    </source>
</evidence>
<reference evidence="11" key="1">
    <citation type="submission" date="2019-03" db="EMBL/GenBank/DDBJ databases">
        <authorList>
            <person name="Mank J."/>
            <person name="Almeida P."/>
        </authorList>
    </citation>
    <scope>NUCLEOTIDE SEQUENCE</scope>
    <source>
        <strain evidence="11">78183</strain>
    </source>
</reference>
<evidence type="ECO:0000256" key="1">
    <source>
        <dbReference type="ARBA" id="ARBA00004167"/>
    </source>
</evidence>
<dbReference type="PANTHER" id="PTHR24282:SF233">
    <property type="entry name" value="CYTOCHROME P450"/>
    <property type="match status" value="1"/>
</dbReference>
<keyword evidence="9" id="KW-0503">Monooxygenase</keyword>
<proteinExistence type="inferred from homology"/>
<dbReference type="InterPro" id="IPR050665">
    <property type="entry name" value="Cytochrome_P450_Monooxygen"/>
</dbReference>
<dbReference type="GO" id="GO:0020037">
    <property type="term" value="F:heme binding"/>
    <property type="evidence" value="ECO:0007669"/>
    <property type="project" value="InterPro"/>
</dbReference>
<keyword evidence="10" id="KW-0472">Membrane</keyword>
<evidence type="ECO:0000256" key="9">
    <source>
        <dbReference type="ARBA" id="ARBA00023033"/>
    </source>
</evidence>
<organism evidence="11">
    <name type="scientific">Salix viminalis</name>
    <name type="common">Common osier</name>
    <name type="synonym">Basket willow</name>
    <dbReference type="NCBI Taxonomy" id="40686"/>
    <lineage>
        <taxon>Eukaryota</taxon>
        <taxon>Viridiplantae</taxon>
        <taxon>Streptophyta</taxon>
        <taxon>Embryophyta</taxon>
        <taxon>Tracheophyta</taxon>
        <taxon>Spermatophyta</taxon>
        <taxon>Magnoliopsida</taxon>
        <taxon>eudicotyledons</taxon>
        <taxon>Gunneridae</taxon>
        <taxon>Pentapetalae</taxon>
        <taxon>rosids</taxon>
        <taxon>fabids</taxon>
        <taxon>Malpighiales</taxon>
        <taxon>Salicaceae</taxon>
        <taxon>Saliceae</taxon>
        <taxon>Salix</taxon>
    </lineage>
</organism>
<dbReference type="GO" id="GO:0016705">
    <property type="term" value="F:oxidoreductase activity, acting on paired donors, with incorporation or reduction of molecular oxygen"/>
    <property type="evidence" value="ECO:0007669"/>
    <property type="project" value="InterPro"/>
</dbReference>
<keyword evidence="3" id="KW-0349">Heme</keyword>
<evidence type="ECO:0000256" key="10">
    <source>
        <dbReference type="ARBA" id="ARBA00023136"/>
    </source>
</evidence>
<keyword evidence="5" id="KW-0479">Metal-binding</keyword>
<evidence type="ECO:0000256" key="5">
    <source>
        <dbReference type="ARBA" id="ARBA00022723"/>
    </source>
</evidence>
<keyword evidence="6" id="KW-1133">Transmembrane helix</keyword>
<dbReference type="PANTHER" id="PTHR24282">
    <property type="entry name" value="CYTOCHROME P450 FAMILY MEMBER"/>
    <property type="match status" value="1"/>
</dbReference>
<dbReference type="EMBL" id="CAADRP010001335">
    <property type="protein sequence ID" value="VFU37841.1"/>
    <property type="molecule type" value="Genomic_DNA"/>
</dbReference>
<sequence length="79" mass="8685">MKAGRLRHSRNFKVLTSEIISRTAFGSSYEDGVKSSLFSPTSEVKKGTKQGNLAIPAKMEVHVPALALHFDPQIWGDDV</sequence>
<dbReference type="GO" id="GO:0004497">
    <property type="term" value="F:monooxygenase activity"/>
    <property type="evidence" value="ECO:0007669"/>
    <property type="project" value="UniProtKB-KW"/>
</dbReference>
<accession>A0A6N2LD64</accession>
<evidence type="ECO:0000256" key="8">
    <source>
        <dbReference type="ARBA" id="ARBA00023004"/>
    </source>
</evidence>
<dbReference type="GO" id="GO:0005506">
    <property type="term" value="F:iron ion binding"/>
    <property type="evidence" value="ECO:0007669"/>
    <property type="project" value="InterPro"/>
</dbReference>
<keyword evidence="4" id="KW-0812">Transmembrane</keyword>
<evidence type="ECO:0000256" key="2">
    <source>
        <dbReference type="ARBA" id="ARBA00010617"/>
    </source>
</evidence>
<evidence type="ECO:0000256" key="7">
    <source>
        <dbReference type="ARBA" id="ARBA00023002"/>
    </source>
</evidence>
<evidence type="ECO:0000313" key="11">
    <source>
        <dbReference type="EMBL" id="VFU37841.1"/>
    </source>
</evidence>
<dbReference type="Gene3D" id="1.20.120.990">
    <property type="entry name" value="Glycosyltransferase family 88, C-terminal domain"/>
    <property type="match status" value="1"/>
</dbReference>
<comment type="subcellular location">
    <subcellularLocation>
        <location evidence="1">Membrane</location>
        <topology evidence="1">Single-pass membrane protein</topology>
    </subcellularLocation>
</comment>
<comment type="similarity">
    <text evidence="2">Belongs to the cytochrome P450 family.</text>
</comment>